<feature type="domain" description="Peptidase M61 catalytic" evidence="1">
    <location>
        <begin position="2"/>
        <end position="68"/>
    </location>
</feature>
<dbReference type="Pfam" id="PF05299">
    <property type="entry name" value="Peptidase_M61"/>
    <property type="match status" value="1"/>
</dbReference>
<gene>
    <name evidence="2" type="ORF">ABS861_05050</name>
</gene>
<name>A0AAU7YNE0_9RICK</name>
<evidence type="ECO:0000259" key="1">
    <source>
        <dbReference type="Pfam" id="PF05299"/>
    </source>
</evidence>
<dbReference type="AlphaFoldDB" id="A0AAU7YNE0"/>
<dbReference type="EMBL" id="CP158587">
    <property type="protein sequence ID" value="XCA34726.1"/>
    <property type="molecule type" value="Genomic_DNA"/>
</dbReference>
<proteinExistence type="predicted"/>
<accession>A0AAU7YNE0</accession>
<dbReference type="InterPro" id="IPR007963">
    <property type="entry name" value="Peptidase_M61_catalytic"/>
</dbReference>
<evidence type="ECO:0000313" key="2">
    <source>
        <dbReference type="EMBL" id="XCA34726.1"/>
    </source>
</evidence>
<dbReference type="InterPro" id="IPR027268">
    <property type="entry name" value="Peptidase_M4/M1_CTD_sf"/>
</dbReference>
<dbReference type="Gene3D" id="1.10.390.10">
    <property type="entry name" value="Neutral Protease Domain 2"/>
    <property type="match status" value="1"/>
</dbReference>
<reference evidence="2" key="1">
    <citation type="submission" date="2024-06" db="EMBL/GenBank/DDBJ databases">
        <title>Genome assembly of the Oeneis chryxus ivallda.</title>
        <authorList>
            <person name="MacDonald Z."/>
            <person name="Shaffer H.B."/>
            <person name="Gillespie T."/>
            <person name="Marimuthu M.P.A."/>
            <person name="Nguyen O."/>
            <person name="Fairbairn C.W."/>
            <person name="Seligmann W.E."/>
            <person name="Escalona M."/>
            <person name="Miller C."/>
            <person name="Toffelmier E."/>
        </authorList>
    </citation>
    <scope>NUCLEOTIDE SEQUENCE</scope>
    <source>
        <strain evidence="2">CCGP_102_HBS-TG_Oc004</strain>
    </source>
</reference>
<sequence length="125" mass="14910">MISHELIHRYIGHIIEQDNDKKNEIKYKWFFEGFTEFYGVKTLLDTKLIDKDEYLKIINITLKEYFNSLITNIDFEKINQKHLLDQNISMLSYNKGFILAMIIDEKLNEVSNGRYNLLTTINSIK</sequence>
<organism evidence="2">
    <name type="scientific">Wolbachia endosymbiont of Oeneis ivallda</name>
    <dbReference type="NCBI Taxonomy" id="3171168"/>
    <lineage>
        <taxon>Bacteria</taxon>
        <taxon>Pseudomonadati</taxon>
        <taxon>Pseudomonadota</taxon>
        <taxon>Alphaproteobacteria</taxon>
        <taxon>Rickettsiales</taxon>
        <taxon>Anaplasmataceae</taxon>
        <taxon>Wolbachieae</taxon>
        <taxon>Wolbachia</taxon>
    </lineage>
</organism>
<protein>
    <recommendedName>
        <fullName evidence="1">Peptidase M61 catalytic domain-containing protein</fullName>
    </recommendedName>
</protein>